<dbReference type="InterPro" id="IPR050194">
    <property type="entry name" value="Glycosyltransferase_grp1"/>
</dbReference>
<reference evidence="3" key="1">
    <citation type="journal article" date="2015" name="Nature">
        <title>Complex archaea that bridge the gap between prokaryotes and eukaryotes.</title>
        <authorList>
            <person name="Spang A."/>
            <person name="Saw J.H."/>
            <person name="Jorgensen S.L."/>
            <person name="Zaremba-Niedzwiedzka K."/>
            <person name="Martijn J."/>
            <person name="Lind A.E."/>
            <person name="van Eijk R."/>
            <person name="Schleper C."/>
            <person name="Guy L."/>
            <person name="Ettema T.J."/>
        </authorList>
    </citation>
    <scope>NUCLEOTIDE SEQUENCE</scope>
</reference>
<dbReference type="InterPro" id="IPR001296">
    <property type="entry name" value="Glyco_trans_1"/>
</dbReference>
<dbReference type="PANTHER" id="PTHR45947:SF3">
    <property type="entry name" value="SULFOQUINOVOSYL TRANSFERASE SQD2"/>
    <property type="match status" value="1"/>
</dbReference>
<sequence length="380" mass="41967">MKIALVSPYDWAVPGGVNSHVRPLAAQFIRAGHEVRIIAPSSRRLSNDCDYLTVIGEHVIGLPASGSVANVCLSFNLGPRVKRLLEREGFDIVHMHEPFMPLLPFQFLRYSHATNIATFHAAREGGSRIYAYTSYIIKPWWPRIHGRIAPSRSSLRLIGKHFTGRYRIIPSGVDLPFFASEVPPIPKYIDHRRNILFLGRLEKRKGLPYLLEAYAILKQEMPDIRLIVVGGDGGMLPACERYIRHKGLTDIVFTGYVAENELPRYYKTADVYCAPNTGAESLGIVLLEAMAAGTPIVASQIDGFADVLTDGQEGLLVPPRDAKALAAALRRLLSDAALREEMGKQGAKTAQPYSWERVSAQVLEYYQATANSTASAGSEP</sequence>
<feature type="domain" description="Glycosyltransferase subfamily 4-like N-terminal" evidence="2">
    <location>
        <begin position="14"/>
        <end position="175"/>
    </location>
</feature>
<dbReference type="CDD" id="cd03801">
    <property type="entry name" value="GT4_PimA-like"/>
    <property type="match status" value="1"/>
</dbReference>
<organism evidence="3">
    <name type="scientific">marine sediment metagenome</name>
    <dbReference type="NCBI Taxonomy" id="412755"/>
    <lineage>
        <taxon>unclassified sequences</taxon>
        <taxon>metagenomes</taxon>
        <taxon>ecological metagenomes</taxon>
    </lineage>
</organism>
<dbReference type="Pfam" id="PF00534">
    <property type="entry name" value="Glycos_transf_1"/>
    <property type="match status" value="1"/>
</dbReference>
<gene>
    <name evidence="3" type="ORF">LCGC14_1534620</name>
</gene>
<protein>
    <recommendedName>
        <fullName evidence="4">Glycosyltransferase subfamily 4-like N-terminal domain-containing protein</fullName>
    </recommendedName>
</protein>
<evidence type="ECO:0008006" key="4">
    <source>
        <dbReference type="Google" id="ProtNLM"/>
    </source>
</evidence>
<dbReference type="InterPro" id="IPR028098">
    <property type="entry name" value="Glyco_trans_4-like_N"/>
</dbReference>
<feature type="domain" description="Glycosyl transferase family 1" evidence="1">
    <location>
        <begin position="192"/>
        <end position="348"/>
    </location>
</feature>
<dbReference type="EMBL" id="LAZR01011543">
    <property type="protein sequence ID" value="KKM61146.1"/>
    <property type="molecule type" value="Genomic_DNA"/>
</dbReference>
<dbReference type="SUPFAM" id="SSF53756">
    <property type="entry name" value="UDP-Glycosyltransferase/glycogen phosphorylase"/>
    <property type="match status" value="1"/>
</dbReference>
<evidence type="ECO:0000259" key="1">
    <source>
        <dbReference type="Pfam" id="PF00534"/>
    </source>
</evidence>
<dbReference type="PANTHER" id="PTHR45947">
    <property type="entry name" value="SULFOQUINOVOSYL TRANSFERASE SQD2"/>
    <property type="match status" value="1"/>
</dbReference>
<comment type="caution">
    <text evidence="3">The sequence shown here is derived from an EMBL/GenBank/DDBJ whole genome shotgun (WGS) entry which is preliminary data.</text>
</comment>
<dbReference type="Gene3D" id="3.40.50.2000">
    <property type="entry name" value="Glycogen Phosphorylase B"/>
    <property type="match status" value="2"/>
</dbReference>
<accession>A0A0F9JFQ3</accession>
<dbReference type="AlphaFoldDB" id="A0A0F9JFQ3"/>
<name>A0A0F9JFQ3_9ZZZZ</name>
<proteinExistence type="predicted"/>
<dbReference type="Pfam" id="PF13439">
    <property type="entry name" value="Glyco_transf_4"/>
    <property type="match status" value="1"/>
</dbReference>
<evidence type="ECO:0000259" key="2">
    <source>
        <dbReference type="Pfam" id="PF13439"/>
    </source>
</evidence>
<dbReference type="GO" id="GO:0016758">
    <property type="term" value="F:hexosyltransferase activity"/>
    <property type="evidence" value="ECO:0007669"/>
    <property type="project" value="TreeGrafter"/>
</dbReference>
<evidence type="ECO:0000313" key="3">
    <source>
        <dbReference type="EMBL" id="KKM61146.1"/>
    </source>
</evidence>